<name>A0A6B2JWY1_9RHOB</name>
<comment type="caution">
    <text evidence="2">The sequence shown here is derived from an EMBL/GenBank/DDBJ whole genome shotgun (WGS) entry which is preliminary data.</text>
</comment>
<accession>A0A6B2JWY1</accession>
<dbReference type="Pfam" id="PF00582">
    <property type="entry name" value="Usp"/>
    <property type="match status" value="1"/>
</dbReference>
<organism evidence="2 3">
    <name type="scientific">Pseudoroseicyclus tamaricis</name>
    <dbReference type="NCBI Taxonomy" id="2705421"/>
    <lineage>
        <taxon>Bacteria</taxon>
        <taxon>Pseudomonadati</taxon>
        <taxon>Pseudomonadota</taxon>
        <taxon>Alphaproteobacteria</taxon>
        <taxon>Rhodobacterales</taxon>
        <taxon>Paracoccaceae</taxon>
        <taxon>Pseudoroseicyclus</taxon>
    </lineage>
</organism>
<evidence type="ECO:0000313" key="2">
    <source>
        <dbReference type="EMBL" id="NDV00734.1"/>
    </source>
</evidence>
<dbReference type="EMBL" id="JAAGAB010000002">
    <property type="protein sequence ID" value="NDV00734.1"/>
    <property type="molecule type" value="Genomic_DNA"/>
</dbReference>
<proteinExistence type="predicted"/>
<sequence>MFTHIMVPVDLAHTGALERALAVSADLAKQHGATVTYVAVHAATPGAVAHTPEEFSEKLAAFAAGQGSAHGVTAQSHDVVSHDPSVDLDDKLMAAADEIGADLIVMASHVPGLADHLWPSNGGKIARHFKRSVFVVRGE</sequence>
<protein>
    <submittedName>
        <fullName evidence="2">Universal stress protein</fullName>
    </submittedName>
</protein>
<keyword evidence="3" id="KW-1185">Reference proteome</keyword>
<evidence type="ECO:0000259" key="1">
    <source>
        <dbReference type="Pfam" id="PF00582"/>
    </source>
</evidence>
<dbReference type="Proteomes" id="UP000474757">
    <property type="component" value="Unassembled WGS sequence"/>
</dbReference>
<gene>
    <name evidence="2" type="ORF">GZA08_07100</name>
</gene>
<dbReference type="SUPFAM" id="SSF52402">
    <property type="entry name" value="Adenine nucleotide alpha hydrolases-like"/>
    <property type="match status" value="1"/>
</dbReference>
<reference evidence="2 3" key="1">
    <citation type="submission" date="2020-02" db="EMBL/GenBank/DDBJ databases">
        <title>Pseudoroseicyclus tamarix, sp. nov., isolated from offshore sediment of a Tamarix chinensis forest.</title>
        <authorList>
            <person name="Gai Y."/>
        </authorList>
    </citation>
    <scope>NUCLEOTIDE SEQUENCE [LARGE SCALE GENOMIC DNA]</scope>
    <source>
        <strain evidence="2 3">CLL3-39</strain>
    </source>
</reference>
<evidence type="ECO:0000313" key="3">
    <source>
        <dbReference type="Proteomes" id="UP000474757"/>
    </source>
</evidence>
<dbReference type="InterPro" id="IPR014729">
    <property type="entry name" value="Rossmann-like_a/b/a_fold"/>
</dbReference>
<dbReference type="InterPro" id="IPR006016">
    <property type="entry name" value="UspA"/>
</dbReference>
<dbReference type="RefSeq" id="WP_163891500.1">
    <property type="nucleotide sequence ID" value="NZ_JAAFYS010000002.1"/>
</dbReference>
<dbReference type="Gene3D" id="3.40.50.620">
    <property type="entry name" value="HUPs"/>
    <property type="match status" value="1"/>
</dbReference>
<feature type="domain" description="UspA" evidence="1">
    <location>
        <begin position="1"/>
        <end position="137"/>
    </location>
</feature>
<dbReference type="CDD" id="cd00293">
    <property type="entry name" value="USP-like"/>
    <property type="match status" value="1"/>
</dbReference>
<dbReference type="AlphaFoldDB" id="A0A6B2JWY1"/>